<evidence type="ECO:0000313" key="3">
    <source>
        <dbReference type="Proteomes" id="UP000245375"/>
    </source>
</evidence>
<dbReference type="Pfam" id="PF03572">
    <property type="entry name" value="Peptidase_S41"/>
    <property type="match status" value="1"/>
</dbReference>
<dbReference type="Gene3D" id="2.30.42.10">
    <property type="match status" value="1"/>
</dbReference>
<dbReference type="GO" id="GO:0006508">
    <property type="term" value="P:proteolysis"/>
    <property type="evidence" value="ECO:0007669"/>
    <property type="project" value="InterPro"/>
</dbReference>
<evidence type="ECO:0000259" key="1">
    <source>
        <dbReference type="PROSITE" id="PS50106"/>
    </source>
</evidence>
<reference evidence="2" key="2">
    <citation type="submission" date="2018-05" db="EMBL/GenBank/DDBJ databases">
        <authorList>
            <person name="Lanie J.A."/>
            <person name="Ng W.-L."/>
            <person name="Kazmierczak K.M."/>
            <person name="Andrzejewski T.M."/>
            <person name="Davidsen T.M."/>
            <person name="Wayne K.J."/>
            <person name="Tettelin H."/>
            <person name="Glass J.I."/>
            <person name="Rusch D."/>
            <person name="Podicherti R."/>
            <person name="Tsui H.-C.T."/>
            <person name="Winkler M.E."/>
        </authorList>
    </citation>
    <scope>NUCLEOTIDE SEQUENCE [LARGE SCALE GENOMIC DNA]</scope>
    <source>
        <strain evidence="2">ZY111</strain>
    </source>
</reference>
<evidence type="ECO:0000313" key="2">
    <source>
        <dbReference type="EMBL" id="PWH83144.1"/>
    </source>
</evidence>
<accession>A0A2U2X5W6</accession>
<dbReference type="GO" id="GO:0008236">
    <property type="term" value="F:serine-type peptidase activity"/>
    <property type="evidence" value="ECO:0007669"/>
    <property type="project" value="InterPro"/>
</dbReference>
<protein>
    <submittedName>
        <fullName evidence="2">Peptidase S41</fullName>
    </submittedName>
</protein>
<dbReference type="Pfam" id="PF18294">
    <property type="entry name" value="Pept_S41_N"/>
    <property type="match status" value="1"/>
</dbReference>
<keyword evidence="3" id="KW-1185">Reference proteome</keyword>
<organism evidence="2 3">
    <name type="scientific">Algibacter marinivivus</name>
    <dbReference type="NCBI Taxonomy" id="2100723"/>
    <lineage>
        <taxon>Bacteria</taxon>
        <taxon>Pseudomonadati</taxon>
        <taxon>Bacteroidota</taxon>
        <taxon>Flavobacteriia</taxon>
        <taxon>Flavobacteriales</taxon>
        <taxon>Flavobacteriaceae</taxon>
        <taxon>Algibacter</taxon>
    </lineage>
</organism>
<sequence>MRKLNVLVLIITTLFLTSCFEDNDDIGVTASEINDFVWKGMNFIYLYKDDVSDLSDDRFSNNAEYASYLNSFSTPTDLFETLRFEPQSIDRFSRIFENYIALEQALQGNFITNGMEYSIFLSPNSTTNGIGVIRLVLPGSPADIAGLKRGDIFYRIDNNILTNDNINELLNQDTYTLNLGVYNDKDTIDTTDDTIDPINMDVSLSKVQYSENPVFKTEVFNVGGENVGYLMYNGFNRNSETILNPVFGEFKSNNVQHLVLDLRYNPGGSVSTTAFLASMITGQFTGQTFEKLIYNSTLQSNNTDFNFTDKLDNGSTINSLGLSKIYVLTTERSASASEGLINGLSPYIEVIQIGTNTTGKTQASRIVYDSGAPNFSREGANPSHTYAMLPLIANGINKNDEAVPGSGIPPTFGFEYQEAPLNYGILGNENEPMLALALADIENSSSKVSNIKSKSAQSFKLILDSDEFNPLEGGMIID</sequence>
<dbReference type="CDD" id="cd07561">
    <property type="entry name" value="Peptidase_S41_CPP_like"/>
    <property type="match status" value="1"/>
</dbReference>
<dbReference type="RefSeq" id="WP_109351168.1">
    <property type="nucleotide sequence ID" value="NZ_QFRI01000001.1"/>
</dbReference>
<gene>
    <name evidence="2" type="ORF">DIS18_00905</name>
</gene>
<dbReference type="SUPFAM" id="SSF52096">
    <property type="entry name" value="ClpP/crotonase"/>
    <property type="match status" value="1"/>
</dbReference>
<dbReference type="Gene3D" id="3.30.750.170">
    <property type="match status" value="1"/>
</dbReference>
<dbReference type="InterPro" id="IPR001478">
    <property type="entry name" value="PDZ"/>
</dbReference>
<dbReference type="GO" id="GO:0007165">
    <property type="term" value="P:signal transduction"/>
    <property type="evidence" value="ECO:0007669"/>
    <property type="project" value="TreeGrafter"/>
</dbReference>
<dbReference type="Proteomes" id="UP000245375">
    <property type="component" value="Unassembled WGS sequence"/>
</dbReference>
<dbReference type="PANTHER" id="PTHR32060:SF30">
    <property type="entry name" value="CARBOXY-TERMINAL PROCESSING PROTEASE CTPA"/>
    <property type="match status" value="1"/>
</dbReference>
<dbReference type="InterPro" id="IPR029045">
    <property type="entry name" value="ClpP/crotonase-like_dom_sf"/>
</dbReference>
<dbReference type="Gene3D" id="3.90.226.10">
    <property type="entry name" value="2-enoyl-CoA Hydratase, Chain A, domain 1"/>
    <property type="match status" value="1"/>
</dbReference>
<name>A0A2U2X5W6_9FLAO</name>
<reference evidence="2" key="1">
    <citation type="submission" date="2018-05" db="EMBL/GenBank/DDBJ databases">
        <title>Algibacter marinivivus sp. nov., isolated from sample around a algae.</title>
        <authorList>
            <person name="Zhong X."/>
        </authorList>
    </citation>
    <scope>NUCLEOTIDE SEQUENCE [LARGE SCALE GENOMIC DNA]</scope>
    <source>
        <strain evidence="2">ZY111</strain>
    </source>
</reference>
<dbReference type="SUPFAM" id="SSF50156">
    <property type="entry name" value="PDZ domain-like"/>
    <property type="match status" value="1"/>
</dbReference>
<comment type="caution">
    <text evidence="2">The sequence shown here is derived from an EMBL/GenBank/DDBJ whole genome shotgun (WGS) entry which is preliminary data.</text>
</comment>
<proteinExistence type="predicted"/>
<dbReference type="GO" id="GO:0030288">
    <property type="term" value="C:outer membrane-bounded periplasmic space"/>
    <property type="evidence" value="ECO:0007669"/>
    <property type="project" value="TreeGrafter"/>
</dbReference>
<dbReference type="InterPro" id="IPR036034">
    <property type="entry name" value="PDZ_sf"/>
</dbReference>
<dbReference type="AlphaFoldDB" id="A0A2U2X5W6"/>
<dbReference type="OrthoDB" id="7168509at2"/>
<dbReference type="PROSITE" id="PS51257">
    <property type="entry name" value="PROKAR_LIPOPROTEIN"/>
    <property type="match status" value="1"/>
</dbReference>
<dbReference type="InterPro" id="IPR005151">
    <property type="entry name" value="Tail-specific_protease"/>
</dbReference>
<dbReference type="GO" id="GO:0004175">
    <property type="term" value="F:endopeptidase activity"/>
    <property type="evidence" value="ECO:0007669"/>
    <property type="project" value="TreeGrafter"/>
</dbReference>
<dbReference type="SMART" id="SM00245">
    <property type="entry name" value="TSPc"/>
    <property type="match status" value="1"/>
</dbReference>
<feature type="domain" description="PDZ" evidence="1">
    <location>
        <begin position="99"/>
        <end position="185"/>
    </location>
</feature>
<dbReference type="InterPro" id="IPR041613">
    <property type="entry name" value="Pept_S41_N"/>
</dbReference>
<dbReference type="PANTHER" id="PTHR32060">
    <property type="entry name" value="TAIL-SPECIFIC PROTEASE"/>
    <property type="match status" value="1"/>
</dbReference>
<dbReference type="PROSITE" id="PS50106">
    <property type="entry name" value="PDZ"/>
    <property type="match status" value="1"/>
</dbReference>
<dbReference type="EMBL" id="QFRI01000001">
    <property type="protein sequence ID" value="PWH83144.1"/>
    <property type="molecule type" value="Genomic_DNA"/>
</dbReference>